<dbReference type="Proteomes" id="UP000290289">
    <property type="component" value="Chromosome 8"/>
</dbReference>
<evidence type="ECO:0000259" key="11">
    <source>
        <dbReference type="SMART" id="SM00458"/>
    </source>
</evidence>
<organism evidence="12 13">
    <name type="scientific">Malus domestica</name>
    <name type="common">Apple</name>
    <name type="synonym">Pyrus malus</name>
    <dbReference type="NCBI Taxonomy" id="3750"/>
    <lineage>
        <taxon>Eukaryota</taxon>
        <taxon>Viridiplantae</taxon>
        <taxon>Streptophyta</taxon>
        <taxon>Embryophyta</taxon>
        <taxon>Tracheophyta</taxon>
        <taxon>Spermatophyta</taxon>
        <taxon>Magnoliopsida</taxon>
        <taxon>eudicotyledons</taxon>
        <taxon>Gunneridae</taxon>
        <taxon>Pentapetalae</taxon>
        <taxon>rosids</taxon>
        <taxon>fabids</taxon>
        <taxon>Rosales</taxon>
        <taxon>Rosaceae</taxon>
        <taxon>Amygdaloideae</taxon>
        <taxon>Maleae</taxon>
        <taxon>Malus</taxon>
    </lineage>
</organism>
<proteinExistence type="inferred from homology"/>
<dbReference type="InterPro" id="IPR016138">
    <property type="entry name" value="Ribosome_inactivat_prot_sub1"/>
</dbReference>
<keyword evidence="3 9" id="KW-0800">Toxin</keyword>
<dbReference type="GO" id="GO:0006952">
    <property type="term" value="P:defense response"/>
    <property type="evidence" value="ECO:0007669"/>
    <property type="project" value="UniProtKB-KW"/>
</dbReference>
<accession>A0A498J952</accession>
<dbReference type="SUPFAM" id="SSF56371">
    <property type="entry name" value="Ribosome inactivating proteins (RIP)"/>
    <property type="match status" value="1"/>
</dbReference>
<comment type="subunit">
    <text evidence="9">Might form dimers or tetramers of disulfide-linked A and B chains.</text>
</comment>
<evidence type="ECO:0000313" key="13">
    <source>
        <dbReference type="Proteomes" id="UP000290289"/>
    </source>
</evidence>
<dbReference type="Gene3D" id="3.40.420.10">
    <property type="entry name" value="Ricin (A subunit), domain 1"/>
    <property type="match status" value="1"/>
</dbReference>
<dbReference type="Gene3D" id="2.80.10.50">
    <property type="match status" value="2"/>
</dbReference>
<evidence type="ECO:0000256" key="2">
    <source>
        <dbReference type="ARBA" id="ARBA00010414"/>
    </source>
</evidence>
<dbReference type="EMBL" id="RDQH01000334">
    <property type="protein sequence ID" value="RXH91676.1"/>
    <property type="molecule type" value="Genomic_DNA"/>
</dbReference>
<keyword evidence="6" id="KW-1015">Disulfide bond</keyword>
<dbReference type="InterPro" id="IPR017988">
    <property type="entry name" value="Ribosome_inactivat_prot_CS"/>
</dbReference>
<keyword evidence="13" id="KW-1185">Reference proteome</keyword>
<dbReference type="GO" id="GO:0030598">
    <property type="term" value="F:rRNA N-glycosylase activity"/>
    <property type="evidence" value="ECO:0007669"/>
    <property type="project" value="UniProtKB-EC"/>
</dbReference>
<dbReference type="Pfam" id="PF00161">
    <property type="entry name" value="RIP"/>
    <property type="match status" value="1"/>
</dbReference>
<dbReference type="AlphaFoldDB" id="A0A498J952"/>
<sequence length="548" mass="61097">MTRVLAIYITLAFSLFLCGTECNISFSTSGATSNSYNTFIKALRAQLTNGATAIYDIPVLNPSVPDSQRFLLVDLSNNGNNTITVAIDVVNASVVAYRARAARPYFLADAPDEALDILFNDTRGFFLPFTSNYVDLEKAAEKSREKIPLGLTPLHNAITSLWNHESEEAAVSLLVIIQTVFEAARFRVIEQRVRNSISSKANFIPDPAMLSLENNWLAISWETQHALNGVFSKSIQLRSTNNNLFLVDSVSSSIMAGVAFLFYNCVTFPNIIKMPVNVVMGKEIDNEICAVQNRTTHISGLEGLCVDVKNGLDSDGNLVQIWPCGQQRNQKWTFQPDETIRSMEKCMTAYSTSSPENYVMIYNCTTAVPEATKWALSTDGTITHRRSGLVLTAHEATRGTTLTIATNSHSPKQGWRVADDVEPTVTSIIGYNDMCLTANDDKSRVWMEYCVPSKNQQQWALYSEGTIRVNSDRTLCVTSNGHNSSNVIIILKCELKRGDQRWVFKTDGSILNPNAELVMDVKNSDVYLRQIVLYPYYGTPNQQWLPFF</sequence>
<dbReference type="InterPro" id="IPR017989">
    <property type="entry name" value="Ribosome_inactivat_1/2"/>
</dbReference>
<evidence type="ECO:0000256" key="7">
    <source>
        <dbReference type="ARBA" id="ARBA00023180"/>
    </source>
</evidence>
<dbReference type="PANTHER" id="PTHR33453:SF34">
    <property type="entry name" value="RIBOSOME-INACTIVATING PROTEIN"/>
    <property type="match status" value="1"/>
</dbReference>
<dbReference type="CDD" id="cd23483">
    <property type="entry name" value="beta-trefoil_Ricin_ebulin-like_rpt1"/>
    <property type="match status" value="1"/>
</dbReference>
<evidence type="ECO:0000256" key="5">
    <source>
        <dbReference type="ARBA" id="ARBA00022821"/>
    </source>
</evidence>
<feature type="signal peptide" evidence="10">
    <location>
        <begin position="1"/>
        <end position="22"/>
    </location>
</feature>
<dbReference type="GO" id="GO:0090729">
    <property type="term" value="F:toxin activity"/>
    <property type="evidence" value="ECO:0007669"/>
    <property type="project" value="UniProtKB-KW"/>
</dbReference>
<dbReference type="PRINTS" id="PR00396">
    <property type="entry name" value="SHIGARICIN"/>
</dbReference>
<dbReference type="Pfam" id="PF00652">
    <property type="entry name" value="Ricin_B_lectin"/>
    <property type="match status" value="2"/>
</dbReference>
<protein>
    <recommendedName>
        <fullName evidence="9">Ribosome-inactivating protein</fullName>
    </recommendedName>
    <component>
        <recommendedName>
            <fullName evidence="9">Ribosome-inactivating protein chain A</fullName>
        </recommendedName>
        <alternativeName>
            <fullName evidence="9">rRNA N-glycosidase</fullName>
            <ecNumber evidence="9">3.2.2.22</ecNumber>
        </alternativeName>
    </component>
    <component>
        <recommendedName>
            <fullName evidence="9">Ribosome-inactivating protein chain B</fullName>
        </recommendedName>
    </component>
</protein>
<dbReference type="InterPro" id="IPR000772">
    <property type="entry name" value="Ricin_B_lectin"/>
</dbReference>
<dbReference type="PROSITE" id="PS00275">
    <property type="entry name" value="SHIGA_RICIN"/>
    <property type="match status" value="1"/>
</dbReference>
<comment type="caution">
    <text evidence="12">The sequence shown here is derived from an EMBL/GenBank/DDBJ whole genome shotgun (WGS) entry which is preliminary data.</text>
</comment>
<dbReference type="EC" id="3.2.2.22" evidence="9"/>
<comment type="function">
    <text evidence="9">The A chain is responsible for inhibiting protein synthesis through the catalytic inactivation of 60S ribosomal subunits by removing adenine from position 4,324 of 28S rRNA. The B chain binds to cell receptors and probably facilitates the entry into the cell of the A chain; B chains are also responsible for cell agglutination (lectin activity).</text>
</comment>
<evidence type="ECO:0000256" key="4">
    <source>
        <dbReference type="ARBA" id="ARBA00022801"/>
    </source>
</evidence>
<feature type="domain" description="Ricin B lectin" evidence="11">
    <location>
        <begin position="293"/>
        <end position="418"/>
    </location>
</feature>
<evidence type="ECO:0000313" key="12">
    <source>
        <dbReference type="EMBL" id="RXH91676.1"/>
    </source>
</evidence>
<evidence type="ECO:0000256" key="9">
    <source>
        <dbReference type="RuleBase" id="RU004915"/>
    </source>
</evidence>
<dbReference type="InterPro" id="IPR035992">
    <property type="entry name" value="Ricin_B-like_lectins"/>
</dbReference>
<dbReference type="SMART" id="SM00458">
    <property type="entry name" value="RICIN"/>
    <property type="match status" value="2"/>
</dbReference>
<dbReference type="GO" id="GO:0017148">
    <property type="term" value="P:negative regulation of translation"/>
    <property type="evidence" value="ECO:0007669"/>
    <property type="project" value="UniProtKB-KW"/>
</dbReference>
<dbReference type="InterPro" id="IPR016139">
    <property type="entry name" value="Ribosome_inactivat_prot_sub2"/>
</dbReference>
<comment type="similarity">
    <text evidence="9">Belongs to the ribosome-inactivating protein family.</text>
</comment>
<name>A0A498J952_MALDO</name>
<feature type="chain" id="PRO_5019783849" description="Ribosome-inactivating protein" evidence="10">
    <location>
        <begin position="23"/>
        <end position="548"/>
    </location>
</feature>
<keyword evidence="8 9" id="KW-0652">Protein synthesis inhibitor</keyword>
<gene>
    <name evidence="12" type="ORF">DVH24_020699</name>
</gene>
<dbReference type="InterPro" id="IPR036041">
    <property type="entry name" value="Ribosome-inact_prot_sf"/>
</dbReference>
<evidence type="ECO:0000256" key="3">
    <source>
        <dbReference type="ARBA" id="ARBA00022656"/>
    </source>
</evidence>
<dbReference type="PROSITE" id="PS50231">
    <property type="entry name" value="RICIN_B_LECTIN"/>
    <property type="match status" value="2"/>
</dbReference>
<keyword evidence="10" id="KW-0732">Signal</keyword>
<feature type="domain" description="Ricin B lectin" evidence="11">
    <location>
        <begin position="422"/>
        <end position="547"/>
    </location>
</feature>
<reference evidence="12 13" key="1">
    <citation type="submission" date="2018-10" db="EMBL/GenBank/DDBJ databases">
        <title>A high-quality apple genome assembly.</title>
        <authorList>
            <person name="Hu J."/>
        </authorList>
    </citation>
    <scope>NUCLEOTIDE SEQUENCE [LARGE SCALE GENOMIC DNA]</scope>
    <source>
        <strain evidence="13">cv. HFTH1</strain>
        <tissue evidence="12">Young leaf</tissue>
    </source>
</reference>
<comment type="catalytic activity">
    <reaction evidence="1 9">
        <text>Endohydrolysis of the N-glycosidic bond at one specific adenosine on the 28S rRNA.</text>
        <dbReference type="EC" id="3.2.2.22"/>
    </reaction>
</comment>
<comment type="similarity">
    <text evidence="2">In the N-terminal section; belongs to the ribosome-inactivating protein family. Type 2 RIP subfamily.</text>
</comment>
<evidence type="ECO:0000256" key="8">
    <source>
        <dbReference type="ARBA" id="ARBA00023193"/>
    </source>
</evidence>
<dbReference type="InterPro" id="IPR001574">
    <property type="entry name" value="Ribosome_inactivat_prot"/>
</dbReference>
<keyword evidence="4 9" id="KW-0378">Hydrolase</keyword>
<dbReference type="Gene3D" id="4.10.470.10">
    <property type="entry name" value="Ricin (A Subunit), domain 2"/>
    <property type="match status" value="1"/>
</dbReference>
<keyword evidence="5 9" id="KW-0611">Plant defense</keyword>
<keyword evidence="7" id="KW-0325">Glycoprotein</keyword>
<dbReference type="PANTHER" id="PTHR33453">
    <property type="match status" value="1"/>
</dbReference>
<dbReference type="SUPFAM" id="SSF50370">
    <property type="entry name" value="Ricin B-like lectins"/>
    <property type="match status" value="2"/>
</dbReference>
<evidence type="ECO:0000256" key="6">
    <source>
        <dbReference type="ARBA" id="ARBA00023157"/>
    </source>
</evidence>
<evidence type="ECO:0000256" key="1">
    <source>
        <dbReference type="ARBA" id="ARBA00000237"/>
    </source>
</evidence>
<evidence type="ECO:0000256" key="10">
    <source>
        <dbReference type="SAM" id="SignalP"/>
    </source>
</evidence>